<proteinExistence type="inferred from homology"/>
<dbReference type="InterPro" id="IPR049874">
    <property type="entry name" value="ROK_cs"/>
</dbReference>
<dbReference type="Gene3D" id="3.30.420.40">
    <property type="match status" value="2"/>
</dbReference>
<sequence length="316" mass="34312">MISIGIDLGGTNIKTALVHREKGFLKTSSIPTEAEEGKEHVFDRIALAIEALLKDEKDKPIGVGMGLPGMVSMDRKTVKSPPNLPGWKTENVSSEIEKRTGLPCVIENDANLAALGSARFGVGTELDYFIMVTLGTGVGGGIIINNKIYRGTTGMAGELGHVIIDYHGPLSNSNTRGGVEAYLGQRFLSRFAADLIRQNTDNPLYIKFHKDFEKLEPVDLYKAANEDNNLAIDILRKAGEKLGYAIVNYVHILDIRKIVVSGGVAKAGKFLLKPAYDTAAKYLMPPFLEEFEIIYESLGNDAALLGAASLAFEELQ</sequence>
<comment type="caution">
    <text evidence="2">The sequence shown here is derived from an EMBL/GenBank/DDBJ whole genome shotgun (WGS) entry which is preliminary data.</text>
</comment>
<evidence type="ECO:0000256" key="1">
    <source>
        <dbReference type="ARBA" id="ARBA00006479"/>
    </source>
</evidence>
<dbReference type="InterPro" id="IPR043129">
    <property type="entry name" value="ATPase_NBD"/>
</dbReference>
<protein>
    <submittedName>
        <fullName evidence="2">ROK family protein</fullName>
    </submittedName>
</protein>
<comment type="similarity">
    <text evidence="1">Belongs to the ROK (NagC/XylR) family.</text>
</comment>
<evidence type="ECO:0000313" key="3">
    <source>
        <dbReference type="Proteomes" id="UP000245533"/>
    </source>
</evidence>
<gene>
    <name evidence="2" type="ORF">DDZ15_00780</name>
</gene>
<dbReference type="PANTHER" id="PTHR18964">
    <property type="entry name" value="ROK (REPRESSOR, ORF, KINASE) FAMILY"/>
    <property type="match status" value="1"/>
</dbReference>
<dbReference type="SUPFAM" id="SSF53067">
    <property type="entry name" value="Actin-like ATPase domain"/>
    <property type="match status" value="1"/>
</dbReference>
<dbReference type="PANTHER" id="PTHR18964:SF149">
    <property type="entry name" value="BIFUNCTIONAL UDP-N-ACETYLGLUCOSAMINE 2-EPIMERASE_N-ACETYLMANNOSAMINE KINASE"/>
    <property type="match status" value="1"/>
</dbReference>
<name>A0A316TUS3_9BACT</name>
<reference evidence="2 3" key="1">
    <citation type="submission" date="2018-05" db="EMBL/GenBank/DDBJ databases">
        <title>Rhodohalobacter halophilus gen. nov., sp. nov., a moderately halophilic member of the family Balneolaceae.</title>
        <authorList>
            <person name="Liu Z.-W."/>
        </authorList>
    </citation>
    <scope>NUCLEOTIDE SEQUENCE [LARGE SCALE GENOMIC DNA]</scope>
    <source>
        <strain evidence="2 3">8A47</strain>
    </source>
</reference>
<dbReference type="AlphaFoldDB" id="A0A316TUS3"/>
<dbReference type="RefSeq" id="WP_109643871.1">
    <property type="nucleotide sequence ID" value="NZ_QGGB01000001.1"/>
</dbReference>
<dbReference type="EMBL" id="QGGB01000001">
    <property type="protein sequence ID" value="PWN08200.1"/>
    <property type="molecule type" value="Genomic_DNA"/>
</dbReference>
<dbReference type="PROSITE" id="PS01125">
    <property type="entry name" value="ROK"/>
    <property type="match status" value="1"/>
</dbReference>
<dbReference type="Pfam" id="PF00480">
    <property type="entry name" value="ROK"/>
    <property type="match status" value="1"/>
</dbReference>
<evidence type="ECO:0000313" key="2">
    <source>
        <dbReference type="EMBL" id="PWN08200.1"/>
    </source>
</evidence>
<keyword evidence="3" id="KW-1185">Reference proteome</keyword>
<dbReference type="Proteomes" id="UP000245533">
    <property type="component" value="Unassembled WGS sequence"/>
</dbReference>
<organism evidence="2 3">
    <name type="scientific">Rhodohalobacter mucosus</name>
    <dbReference type="NCBI Taxonomy" id="2079485"/>
    <lineage>
        <taxon>Bacteria</taxon>
        <taxon>Pseudomonadati</taxon>
        <taxon>Balneolota</taxon>
        <taxon>Balneolia</taxon>
        <taxon>Balneolales</taxon>
        <taxon>Balneolaceae</taxon>
        <taxon>Rhodohalobacter</taxon>
    </lineage>
</organism>
<dbReference type="InterPro" id="IPR000600">
    <property type="entry name" value="ROK"/>
</dbReference>
<dbReference type="OrthoDB" id="9810372at2"/>
<accession>A0A316TUS3</accession>